<evidence type="ECO:0000313" key="2">
    <source>
        <dbReference type="Proteomes" id="UP000298663"/>
    </source>
</evidence>
<proteinExistence type="predicted"/>
<reference evidence="1 2" key="2">
    <citation type="journal article" date="2019" name="G3 (Bethesda)">
        <title>Hybrid Assembly of the Genome of the Entomopathogenic Nematode Steinernema carpocapsae Identifies the X-Chromosome.</title>
        <authorList>
            <person name="Serra L."/>
            <person name="Macchietto M."/>
            <person name="Macias-Munoz A."/>
            <person name="McGill C.J."/>
            <person name="Rodriguez I.M."/>
            <person name="Rodriguez B."/>
            <person name="Murad R."/>
            <person name="Mortazavi A."/>
        </authorList>
    </citation>
    <scope>NUCLEOTIDE SEQUENCE [LARGE SCALE GENOMIC DNA]</scope>
    <source>
        <strain evidence="1 2">ALL</strain>
    </source>
</reference>
<dbReference type="AlphaFoldDB" id="A0A4U5LWQ0"/>
<protein>
    <submittedName>
        <fullName evidence="1">Uncharacterized protein</fullName>
    </submittedName>
</protein>
<sequence>MLAETGLPKGPTPPLAEVLRLPSAEAHILPGRSPRSSASARGSFGGDLLTFFAASVAFFSAASAAVLPAASAAALFAAPATFFSTALATLSRQPS</sequence>
<evidence type="ECO:0000313" key="1">
    <source>
        <dbReference type="EMBL" id="TKR60619.1"/>
    </source>
</evidence>
<keyword evidence="2" id="KW-1185">Reference proteome</keyword>
<organism evidence="1 2">
    <name type="scientific">Steinernema carpocapsae</name>
    <name type="common">Entomopathogenic nematode</name>
    <dbReference type="NCBI Taxonomy" id="34508"/>
    <lineage>
        <taxon>Eukaryota</taxon>
        <taxon>Metazoa</taxon>
        <taxon>Ecdysozoa</taxon>
        <taxon>Nematoda</taxon>
        <taxon>Chromadorea</taxon>
        <taxon>Rhabditida</taxon>
        <taxon>Tylenchina</taxon>
        <taxon>Panagrolaimomorpha</taxon>
        <taxon>Strongyloidoidea</taxon>
        <taxon>Steinernematidae</taxon>
        <taxon>Steinernema</taxon>
    </lineage>
</organism>
<dbReference type="Proteomes" id="UP000298663">
    <property type="component" value="Unassembled WGS sequence"/>
</dbReference>
<reference evidence="1 2" key="1">
    <citation type="journal article" date="2015" name="Genome Biol.">
        <title>Comparative genomics of Steinernema reveals deeply conserved gene regulatory networks.</title>
        <authorList>
            <person name="Dillman A.R."/>
            <person name="Macchietto M."/>
            <person name="Porter C.F."/>
            <person name="Rogers A."/>
            <person name="Williams B."/>
            <person name="Antoshechkin I."/>
            <person name="Lee M.M."/>
            <person name="Goodwin Z."/>
            <person name="Lu X."/>
            <person name="Lewis E.E."/>
            <person name="Goodrich-Blair H."/>
            <person name="Stock S.P."/>
            <person name="Adams B.J."/>
            <person name="Sternberg P.W."/>
            <person name="Mortazavi A."/>
        </authorList>
    </citation>
    <scope>NUCLEOTIDE SEQUENCE [LARGE SCALE GENOMIC DNA]</scope>
    <source>
        <strain evidence="1 2">ALL</strain>
    </source>
</reference>
<accession>A0A4U5LWQ0</accession>
<dbReference type="EMBL" id="AZBU02000011">
    <property type="protein sequence ID" value="TKR60619.1"/>
    <property type="molecule type" value="Genomic_DNA"/>
</dbReference>
<comment type="caution">
    <text evidence="1">The sequence shown here is derived from an EMBL/GenBank/DDBJ whole genome shotgun (WGS) entry which is preliminary data.</text>
</comment>
<name>A0A4U5LWQ0_STECR</name>
<gene>
    <name evidence="1" type="ORF">L596_027841</name>
</gene>